<gene>
    <name evidence="1" type="ORF">KUCAC02_009993</name>
</gene>
<evidence type="ECO:0000313" key="1">
    <source>
        <dbReference type="EMBL" id="KAI4805371.1"/>
    </source>
</evidence>
<name>A0ACB9VYI7_CHAAC</name>
<comment type="caution">
    <text evidence="1">The sequence shown here is derived from an EMBL/GenBank/DDBJ whole genome shotgun (WGS) entry which is preliminary data.</text>
</comment>
<dbReference type="Proteomes" id="UP001057452">
    <property type="component" value="Chromosome 21"/>
</dbReference>
<proteinExistence type="predicted"/>
<sequence>MPPTVDREGSGSSEGSGEPSSENIAMVRSEMIDERQGIQKVVQTWDRTTEGLRLTTVEPTTQPESGGTSEKGTEGMSSHIRKPEESGVTLLQLIGTPPPSTITQVSGPDSSPGYVFGPDANSGQLARTYLPSPFYRDFALIFNLKPTSERGGTIFSITDAAQQIMYVGVKLSAVQGGNQYVILYYTEPDSQQSYEAARFLAPSMKDTWTRFAIAVRDDKVMFYLNCDTDPQVMRLERSPDEMELEAGAGVFVGQAGGADPEKFLGVIGELRIVGDPRAAERHCEEDGDDSDMASGDGSGDEERNSRPAGETSQMDGQQPPPAGSTEDTFKSVSYIPALILGGEGGSNPSTRSSKEGTLPPVSPSVMDVKERTGRTTPPSSRPIQQPPLSKKDEVLTERDTGAQGEKGSQGDSGLKGDRGPIGPKGETTSSSGSGSRGASRGEKGELGEKGLKGSAGFGYIGKKGEPGPAGPVGPPGPPGATTEVTVGGDGSVASRAPAPRGPAGPPGTSGPEGPPGTDGEPGDPGEDGKTVRPEGTPGFPGTPGDPGLKGDKGDRGDGPPGPRGPPGLPGPGTRSTFVDMEGSGFPDLESGRGLPGLQGTALSSGAFGPPGKDGAAGQPGLPGIPGTDGSAGASAPKGEKGDAGALGLPGAIGQKGSGGDPGVHGDPGETGLAGLPGPLGPVGKPGPPGPPGSSYRVGFDDMEASGGGFSNGLPGARGPEGRQGSSGLPGLPGKSGLPGIPGQKGSEGSHGRDGQPGLDGFPGPQGPKGDGGDKGDRGEPGRDGSGLTGSPGPPGPPGQIIYQTDGNAGGVAGDVGRTGDNGLPGQAGFPGPIGPRGDRGEPGVPGYGVKGEKGEPGLVIGPDGSLLHLDGLSGQKGDIGPPGPVGLAGPYGPSGIKGEFGMPGRPGRPGVNGYKGEKGDTSGGSGYGYPGVPGQPGPPGPPGPTSPFDRFNRYDDTSRNYPATKGDKGEQGDHGLPGIPGTAPNFDIYAFKNELKGERGDVGVKGEKGEQSGGYYDQRFGGVQGQPGPPGKPGLEGPKGDSVMGPPGPQGPPGTPGIGYDGRPGVPGLPGPPGPPALPETYRPNNPVSIPGPPGPPGQPGSSALSSGVTVLRSYETMVATARRQSEGSLIYILDKADLYLRVRDGLRQVMLGDYNPFFRDMANEVAEVQPPPVIVYPDTHDQSQNNGAGHYSHGYDPRFPDPRQTGHTDGGFVPHQTDNRYSVTPRRPSPPIPQPAVPVEPSASGLHIIALNAPQTGNMRGIRGADFLCFQQARAVGLKGTFRAFLSSKLQDLYTIVRRADRDNFSIVNLKDQVLFDSWQSMFGDNTNKMRENVPIYSFDGRDTLRDSAWPEKMVWHGSNNKGHRQTDHYCETWRTGDHAVSGLASSLQSGQLLQQSTSSCSGSYIVLCIENAFTTHSKK</sequence>
<dbReference type="EMBL" id="CM043805">
    <property type="protein sequence ID" value="KAI4805371.1"/>
    <property type="molecule type" value="Genomic_DNA"/>
</dbReference>
<keyword evidence="2" id="KW-1185">Reference proteome</keyword>
<organism evidence="1 2">
    <name type="scientific">Chaenocephalus aceratus</name>
    <name type="common">Blackfin icefish</name>
    <name type="synonym">Chaenichthys aceratus</name>
    <dbReference type="NCBI Taxonomy" id="36190"/>
    <lineage>
        <taxon>Eukaryota</taxon>
        <taxon>Metazoa</taxon>
        <taxon>Chordata</taxon>
        <taxon>Craniata</taxon>
        <taxon>Vertebrata</taxon>
        <taxon>Euteleostomi</taxon>
        <taxon>Actinopterygii</taxon>
        <taxon>Neopterygii</taxon>
        <taxon>Teleostei</taxon>
        <taxon>Neoteleostei</taxon>
        <taxon>Acanthomorphata</taxon>
        <taxon>Eupercaria</taxon>
        <taxon>Perciformes</taxon>
        <taxon>Notothenioidei</taxon>
        <taxon>Channichthyidae</taxon>
        <taxon>Chaenocephalus</taxon>
    </lineage>
</organism>
<reference evidence="1" key="1">
    <citation type="submission" date="2022-05" db="EMBL/GenBank/DDBJ databases">
        <title>Chromosome-level genome of Chaenocephalus aceratus.</title>
        <authorList>
            <person name="Park H."/>
        </authorList>
    </citation>
    <scope>NUCLEOTIDE SEQUENCE</scope>
    <source>
        <strain evidence="1">KU_202001</strain>
    </source>
</reference>
<accession>A0ACB9VYI7</accession>
<protein>
    <submittedName>
        <fullName evidence="1">Uncharacterized protein</fullName>
    </submittedName>
</protein>
<evidence type="ECO:0000313" key="2">
    <source>
        <dbReference type="Proteomes" id="UP001057452"/>
    </source>
</evidence>